<accession>A0ABV9C4I9</accession>
<proteinExistence type="predicted"/>
<evidence type="ECO:0000313" key="1">
    <source>
        <dbReference type="EMBL" id="MFC4527782.1"/>
    </source>
</evidence>
<keyword evidence="2" id="KW-1185">Reference proteome</keyword>
<organism evidence="1 2">
    <name type="scientific">Dyella halodurans</name>
    <dbReference type="NCBI Taxonomy" id="1920171"/>
    <lineage>
        <taxon>Bacteria</taxon>
        <taxon>Pseudomonadati</taxon>
        <taxon>Pseudomonadota</taxon>
        <taxon>Gammaproteobacteria</taxon>
        <taxon>Lysobacterales</taxon>
        <taxon>Rhodanobacteraceae</taxon>
        <taxon>Dyella</taxon>
    </lineage>
</organism>
<gene>
    <name evidence="1" type="ORF">ACFO5W_14155</name>
</gene>
<dbReference type="RefSeq" id="WP_266151762.1">
    <property type="nucleotide sequence ID" value="NZ_CP064028.1"/>
</dbReference>
<reference evidence="2" key="1">
    <citation type="journal article" date="2019" name="Int. J. Syst. Evol. Microbiol.">
        <title>The Global Catalogue of Microorganisms (GCM) 10K type strain sequencing project: providing services to taxonomists for standard genome sequencing and annotation.</title>
        <authorList>
            <consortium name="The Broad Institute Genomics Platform"/>
            <consortium name="The Broad Institute Genome Sequencing Center for Infectious Disease"/>
            <person name="Wu L."/>
            <person name="Ma J."/>
        </authorList>
    </citation>
    <scope>NUCLEOTIDE SEQUENCE [LARGE SCALE GENOMIC DNA]</scope>
    <source>
        <strain evidence="2">CCM 4481</strain>
    </source>
</reference>
<comment type="caution">
    <text evidence="1">The sequence shown here is derived from an EMBL/GenBank/DDBJ whole genome shotgun (WGS) entry which is preliminary data.</text>
</comment>
<dbReference type="EMBL" id="JBHSGA010000017">
    <property type="protein sequence ID" value="MFC4527782.1"/>
    <property type="molecule type" value="Genomic_DNA"/>
</dbReference>
<protein>
    <submittedName>
        <fullName evidence="1">Uncharacterized protein</fullName>
    </submittedName>
</protein>
<sequence length="51" mass="5689">MLRKPMQTLLRCHSIMDKPRASSAALINVNPWRDPSEINQADALASANQAR</sequence>
<dbReference type="Proteomes" id="UP001595961">
    <property type="component" value="Unassembled WGS sequence"/>
</dbReference>
<evidence type="ECO:0000313" key="2">
    <source>
        <dbReference type="Proteomes" id="UP001595961"/>
    </source>
</evidence>
<name>A0ABV9C4I9_9GAMM</name>